<sequence length="104" mass="11821">MKIKIVVSPPRYRRERLEGDWPAPLRSVTEIGGRVDIIVKDDAGDTRGELVANYHEDYRKDSTFGEYEQRAAEWAKSLVSVIKLATFDDNQIEGVQDGKEKTPV</sequence>
<name>A0A8S5MLK5_9CAUD</name>
<organism evidence="1">
    <name type="scientific">Siphoviridae sp. cteRK31</name>
    <dbReference type="NCBI Taxonomy" id="2826405"/>
    <lineage>
        <taxon>Viruses</taxon>
        <taxon>Duplodnaviria</taxon>
        <taxon>Heunggongvirae</taxon>
        <taxon>Uroviricota</taxon>
        <taxon>Caudoviricetes</taxon>
    </lineage>
</organism>
<evidence type="ECO:0000313" key="1">
    <source>
        <dbReference type="EMBL" id="DAD82803.1"/>
    </source>
</evidence>
<protein>
    <submittedName>
        <fullName evidence="1">Uncharacterized protein</fullName>
    </submittedName>
</protein>
<reference evidence="1" key="1">
    <citation type="journal article" date="2021" name="Proc. Natl. Acad. Sci. U.S.A.">
        <title>A Catalog of Tens of Thousands of Viruses from Human Metagenomes Reveals Hidden Associations with Chronic Diseases.</title>
        <authorList>
            <person name="Tisza M.J."/>
            <person name="Buck C.B."/>
        </authorList>
    </citation>
    <scope>NUCLEOTIDE SEQUENCE</scope>
    <source>
        <strain evidence="1">CteRK31</strain>
    </source>
</reference>
<accession>A0A8S5MLK5</accession>
<dbReference type="EMBL" id="BK014924">
    <property type="protein sequence ID" value="DAD82803.1"/>
    <property type="molecule type" value="Genomic_DNA"/>
</dbReference>
<proteinExistence type="predicted"/>